<accession>A0A2Z7C9F2</accession>
<reference evidence="2 3" key="1">
    <citation type="journal article" date="2015" name="Proc. Natl. Acad. Sci. U.S.A.">
        <title>The resurrection genome of Boea hygrometrica: A blueprint for survival of dehydration.</title>
        <authorList>
            <person name="Xiao L."/>
            <person name="Yang G."/>
            <person name="Zhang L."/>
            <person name="Yang X."/>
            <person name="Zhao S."/>
            <person name="Ji Z."/>
            <person name="Zhou Q."/>
            <person name="Hu M."/>
            <person name="Wang Y."/>
            <person name="Chen M."/>
            <person name="Xu Y."/>
            <person name="Jin H."/>
            <person name="Xiao X."/>
            <person name="Hu G."/>
            <person name="Bao F."/>
            <person name="Hu Y."/>
            <person name="Wan P."/>
            <person name="Li L."/>
            <person name="Deng X."/>
            <person name="Kuang T."/>
            <person name="Xiang C."/>
            <person name="Zhu J.K."/>
            <person name="Oliver M.J."/>
            <person name="He Y."/>
        </authorList>
    </citation>
    <scope>NUCLEOTIDE SEQUENCE [LARGE SCALE GENOMIC DNA]</scope>
    <source>
        <strain evidence="3">cv. XS01</strain>
    </source>
</reference>
<feature type="region of interest" description="Disordered" evidence="1">
    <location>
        <begin position="69"/>
        <end position="93"/>
    </location>
</feature>
<evidence type="ECO:0000256" key="1">
    <source>
        <dbReference type="SAM" id="MobiDB-lite"/>
    </source>
</evidence>
<proteinExistence type="predicted"/>
<dbReference type="EMBL" id="KQ999523">
    <property type="protein sequence ID" value="KZV41310.1"/>
    <property type="molecule type" value="Genomic_DNA"/>
</dbReference>
<sequence>MSLFDLQDVCIAIGSLATLDSPMVVDLIGIYGLKGPYCTLTMTNWFWQALSVIPRGSWRDVAWATPKLAAPSSPKSRRRRRPPPSLPPPLSDRTCSDQLFEEFPSVLILSGLLVQADEGTLLPVVDLIRRNLPPHTVKCRFPRETGRSQVPRRQQAYFRRLPSIPVVVLSVVGSAELPSFSSFDYYPFEAVERLEEESVKLLVYEDFWRNLTAHPLALFEPFDNLYRFQLPGPSAVNCRSKEGSVSIRPCIVPEKSNAIIGVVTTGFECLPPSCDGLSGSEDHGPMISPVDTPCGYRG</sequence>
<evidence type="ECO:0000313" key="2">
    <source>
        <dbReference type="EMBL" id="KZV41310.1"/>
    </source>
</evidence>
<gene>
    <name evidence="2" type="ORF">F511_21834</name>
</gene>
<dbReference type="AlphaFoldDB" id="A0A2Z7C9F2"/>
<evidence type="ECO:0000313" key="3">
    <source>
        <dbReference type="Proteomes" id="UP000250235"/>
    </source>
</evidence>
<name>A0A2Z7C9F2_9LAMI</name>
<keyword evidence="3" id="KW-1185">Reference proteome</keyword>
<protein>
    <submittedName>
        <fullName evidence="2">Uncharacterized protein</fullName>
    </submittedName>
</protein>
<organism evidence="2 3">
    <name type="scientific">Dorcoceras hygrometricum</name>
    <dbReference type="NCBI Taxonomy" id="472368"/>
    <lineage>
        <taxon>Eukaryota</taxon>
        <taxon>Viridiplantae</taxon>
        <taxon>Streptophyta</taxon>
        <taxon>Embryophyta</taxon>
        <taxon>Tracheophyta</taxon>
        <taxon>Spermatophyta</taxon>
        <taxon>Magnoliopsida</taxon>
        <taxon>eudicotyledons</taxon>
        <taxon>Gunneridae</taxon>
        <taxon>Pentapetalae</taxon>
        <taxon>asterids</taxon>
        <taxon>lamiids</taxon>
        <taxon>Lamiales</taxon>
        <taxon>Gesneriaceae</taxon>
        <taxon>Didymocarpoideae</taxon>
        <taxon>Trichosporeae</taxon>
        <taxon>Loxocarpinae</taxon>
        <taxon>Dorcoceras</taxon>
    </lineage>
</organism>
<dbReference type="Proteomes" id="UP000250235">
    <property type="component" value="Unassembled WGS sequence"/>
</dbReference>